<evidence type="ECO:0000313" key="2">
    <source>
        <dbReference type="Proteomes" id="UP000669133"/>
    </source>
</evidence>
<keyword evidence="2" id="KW-1185">Reference proteome</keyword>
<proteinExistence type="predicted"/>
<organism evidence="1 2">
    <name type="scientific">Candida metapsilosis</name>
    <dbReference type="NCBI Taxonomy" id="273372"/>
    <lineage>
        <taxon>Eukaryota</taxon>
        <taxon>Fungi</taxon>
        <taxon>Dikarya</taxon>
        <taxon>Ascomycota</taxon>
        <taxon>Saccharomycotina</taxon>
        <taxon>Pichiomycetes</taxon>
        <taxon>Debaryomycetaceae</taxon>
        <taxon>Candida/Lodderomyces clade</taxon>
        <taxon>Candida</taxon>
    </lineage>
</organism>
<dbReference type="Proteomes" id="UP000669133">
    <property type="component" value="Unassembled WGS sequence"/>
</dbReference>
<gene>
    <name evidence="1" type="ORF">I9W82_001809</name>
</gene>
<dbReference type="OrthoDB" id="6347512at2759"/>
<evidence type="ECO:0000313" key="1">
    <source>
        <dbReference type="EMBL" id="KAG5419929.1"/>
    </source>
</evidence>
<protein>
    <submittedName>
        <fullName evidence="1">Uncharacterized protein</fullName>
    </submittedName>
</protein>
<dbReference type="EMBL" id="JAEOAQ010000002">
    <property type="protein sequence ID" value="KAG5419929.1"/>
    <property type="molecule type" value="Genomic_DNA"/>
</dbReference>
<dbReference type="AlphaFoldDB" id="A0A8H8DBL0"/>
<reference evidence="1 2" key="1">
    <citation type="submission" date="2020-12" db="EMBL/GenBank/DDBJ databases">
        <title>Effect of drift, selection, and recombination on the evolution of hybrid genomes in Candida yeast pathogens.</title>
        <authorList>
            <person name="Mixao V."/>
            <person name="Ksiezopolska E."/>
            <person name="Saus E."/>
            <person name="Boekhout T."/>
            <person name="Gacser A."/>
            <person name="Gabaldon T."/>
        </authorList>
    </citation>
    <scope>NUCLEOTIDE SEQUENCE [LARGE SCALE GENOMIC DNA]</scope>
    <source>
        <strain evidence="1 2">BP57</strain>
    </source>
</reference>
<sequence length="654" mass="75728">MGSSEDDEALKILASIRINRLINDSQLEYFAQERGSGYSERVIRDVLNVVFELGRRAVPDDVKSKLIMHCLIPSSEMPIQLLLNILDNLGPSQARSHGLKDVPSKKISLALQVELLTHVVRNFELFAPTVQKYRFIVLPILTKLMALEYLRTCVSSIVRLIILQDQPVYESCRNKSGTSQRHPLSEWECNCIKGLQVKFPRDPNLEILVDTIDMASGNQQTSINQNKSVLGTELSIAFSPRLLGENTKRRKIRHNTSFCSMDQIVKEEAVSSSTPDSRQSTLMKRIFAIHLCTEKMTLNELDEYFRFASFQNRDFCDQWVIEVLWDFRRCNHENFSIKSINKFVLNFGNDVDWSATFSQRVRLVRLINASGYEIRSMIVKDKKELSVHYLQNVSFYSCLSKNYIMDLFSLMEITMESNFELVKQIVTMLFELTQFCPKARPMVARKITSLYRKRRFINIPSTANFTLPRPIVYFMLLHGDLNLLDDICLYLAEEKNLHYKDDKSRRSQNCFTMEIVNQLWRGKFLSLDLQRNSPHKALFFNHLLVPKLFNSSSFSVPLGDIGGILLSPVFAFISTTRLRHLEDEHNLDERIEGPLTEENVTLMQTQKRTQWLQLSRDAIKLEVLRFLDKRHFTGICDMMFKSLKSLAGARNKNV</sequence>
<dbReference type="RefSeq" id="XP_067549045.1">
    <property type="nucleotide sequence ID" value="XM_067690595.1"/>
</dbReference>
<name>A0A8H8DBL0_9ASCO</name>
<comment type="caution">
    <text evidence="1">The sequence shown here is derived from an EMBL/GenBank/DDBJ whole genome shotgun (WGS) entry which is preliminary data.</text>
</comment>
<dbReference type="GeneID" id="93650438"/>
<accession>A0A8H8DBL0</accession>